<accession>A0ABP0R0G3</accession>
<dbReference type="EMBL" id="CAXAMM010040508">
    <property type="protein sequence ID" value="CAK9093724.1"/>
    <property type="molecule type" value="Genomic_DNA"/>
</dbReference>
<feature type="non-terminal residue" evidence="2">
    <location>
        <position position="101"/>
    </location>
</feature>
<protein>
    <submittedName>
        <fullName evidence="2">Uncharacterized protein</fullName>
    </submittedName>
</protein>
<evidence type="ECO:0000313" key="2">
    <source>
        <dbReference type="EMBL" id="CAK9093724.1"/>
    </source>
</evidence>
<feature type="region of interest" description="Disordered" evidence="1">
    <location>
        <begin position="1"/>
        <end position="48"/>
    </location>
</feature>
<evidence type="ECO:0000313" key="3">
    <source>
        <dbReference type="Proteomes" id="UP001642464"/>
    </source>
</evidence>
<organism evidence="2 3">
    <name type="scientific">Durusdinium trenchii</name>
    <dbReference type="NCBI Taxonomy" id="1381693"/>
    <lineage>
        <taxon>Eukaryota</taxon>
        <taxon>Sar</taxon>
        <taxon>Alveolata</taxon>
        <taxon>Dinophyceae</taxon>
        <taxon>Suessiales</taxon>
        <taxon>Symbiodiniaceae</taxon>
        <taxon>Durusdinium</taxon>
    </lineage>
</organism>
<proteinExistence type="predicted"/>
<gene>
    <name evidence="2" type="ORF">SCF082_LOCUS44085</name>
</gene>
<name>A0ABP0R0G3_9DINO</name>
<evidence type="ECO:0000256" key="1">
    <source>
        <dbReference type="SAM" id="MobiDB-lite"/>
    </source>
</evidence>
<dbReference type="Proteomes" id="UP001642464">
    <property type="component" value="Unassembled WGS sequence"/>
</dbReference>
<feature type="non-terminal residue" evidence="2">
    <location>
        <position position="1"/>
    </location>
</feature>
<feature type="compositionally biased region" description="Low complexity" evidence="1">
    <location>
        <begin position="9"/>
        <end position="26"/>
    </location>
</feature>
<keyword evidence="3" id="KW-1185">Reference proteome</keyword>
<sequence>NRAADETEPALSSGPAAAGACVVPGPAKRRKRQPTAVCEGNPDAAGPNPLDAACTWQLTSASPEDEVVINSNTSTVHLMSDISAVETRRGCSMRLARLRVQ</sequence>
<comment type="caution">
    <text evidence="2">The sequence shown here is derived from an EMBL/GenBank/DDBJ whole genome shotgun (WGS) entry which is preliminary data.</text>
</comment>
<reference evidence="2 3" key="1">
    <citation type="submission" date="2024-02" db="EMBL/GenBank/DDBJ databases">
        <authorList>
            <person name="Chen Y."/>
            <person name="Shah S."/>
            <person name="Dougan E. K."/>
            <person name="Thang M."/>
            <person name="Chan C."/>
        </authorList>
    </citation>
    <scope>NUCLEOTIDE SEQUENCE [LARGE SCALE GENOMIC DNA]</scope>
</reference>